<gene>
    <name evidence="8" type="ORF">DBZ36_19770</name>
</gene>
<sequence>MFRSLPIKKLPSKALVFAFFKYLGTRFLRHKINVIAGSLAYVSLLSLVPLCAVVFSLFSAFPVFEGFRELIESYVYQNMLPTSGDTVRNNINGFIDNASRMTTIGVSALIVVALMLISAIDNALNMIWENAKKRSFIKAIPVYWMILTLGPILLGGSLAISSYMLSVQLFTGTGLNSLWADLLSWTPVLFSITAFTLLYLLVPNKQVGFRHALVGGIFAALAFEASKRGFAFYVSSFPSYQIIYGALAVLPILLVWVYVIWLVVLTGAEIAASLDEFDPNLHGERLIESLDTKSEPRQS</sequence>
<evidence type="ECO:0000256" key="5">
    <source>
        <dbReference type="ARBA" id="ARBA00022989"/>
    </source>
</evidence>
<dbReference type="PIRSF" id="PIRSF035875">
    <property type="entry name" value="RNase_BN"/>
    <property type="match status" value="1"/>
</dbReference>
<evidence type="ECO:0000256" key="3">
    <source>
        <dbReference type="ARBA" id="ARBA00022519"/>
    </source>
</evidence>
<feature type="transmembrane region" description="Helical" evidence="7">
    <location>
        <begin position="39"/>
        <end position="64"/>
    </location>
</feature>
<feature type="transmembrane region" description="Helical" evidence="7">
    <location>
        <begin position="140"/>
        <end position="162"/>
    </location>
</feature>
<keyword evidence="3" id="KW-0997">Cell inner membrane</keyword>
<comment type="subcellular location">
    <subcellularLocation>
        <location evidence="1 7">Cell membrane</location>
        <topology evidence="1 7">Multi-pass membrane protein</topology>
    </subcellularLocation>
</comment>
<dbReference type="PANTHER" id="PTHR30213">
    <property type="entry name" value="INNER MEMBRANE PROTEIN YHJD"/>
    <property type="match status" value="1"/>
</dbReference>
<dbReference type="NCBIfam" id="NF002457">
    <property type="entry name" value="PRK01637.1"/>
    <property type="match status" value="1"/>
</dbReference>
<accession>A0A420E6C7</accession>
<keyword evidence="5 7" id="KW-1133">Transmembrane helix</keyword>
<evidence type="ECO:0000256" key="2">
    <source>
        <dbReference type="ARBA" id="ARBA00022475"/>
    </source>
</evidence>
<dbReference type="NCBIfam" id="TIGR00765">
    <property type="entry name" value="yihY_not_rbn"/>
    <property type="match status" value="1"/>
</dbReference>
<comment type="similarity">
    <text evidence="7">Belongs to the UPF0761 family.</text>
</comment>
<evidence type="ECO:0000313" key="9">
    <source>
        <dbReference type="Proteomes" id="UP000286482"/>
    </source>
</evidence>
<dbReference type="AlphaFoldDB" id="A0A420E6C7"/>
<dbReference type="EMBL" id="RAQO01000012">
    <property type="protein sequence ID" value="RKF13298.1"/>
    <property type="molecule type" value="Genomic_DNA"/>
</dbReference>
<keyword evidence="4 7" id="KW-0812">Transmembrane</keyword>
<dbReference type="RefSeq" id="WP_120356711.1">
    <property type="nucleotide sequence ID" value="NZ_RAQO01000012.1"/>
</dbReference>
<dbReference type="GO" id="GO:0005886">
    <property type="term" value="C:plasma membrane"/>
    <property type="evidence" value="ECO:0007669"/>
    <property type="project" value="UniProtKB-SubCell"/>
</dbReference>
<keyword evidence="9" id="KW-1185">Reference proteome</keyword>
<protein>
    <recommendedName>
        <fullName evidence="7">UPF0761 membrane protein DBZ36_19770</fullName>
    </recommendedName>
</protein>
<feature type="transmembrane region" description="Helical" evidence="7">
    <location>
        <begin position="209"/>
        <end position="230"/>
    </location>
</feature>
<feature type="transmembrane region" description="Helical" evidence="7">
    <location>
        <begin position="242"/>
        <end position="264"/>
    </location>
</feature>
<keyword evidence="6 7" id="KW-0472">Membrane</keyword>
<comment type="caution">
    <text evidence="8">The sequence shown here is derived from an EMBL/GenBank/DDBJ whole genome shotgun (WGS) entry which is preliminary data.</text>
</comment>
<proteinExistence type="inferred from homology"/>
<dbReference type="PANTHER" id="PTHR30213:SF0">
    <property type="entry name" value="UPF0761 MEMBRANE PROTEIN YIHY"/>
    <property type="match status" value="1"/>
</dbReference>
<evidence type="ECO:0000313" key="8">
    <source>
        <dbReference type="EMBL" id="RKF13298.1"/>
    </source>
</evidence>
<dbReference type="HAMAP" id="MF_00672">
    <property type="entry name" value="UPF0761"/>
    <property type="match status" value="1"/>
</dbReference>
<reference evidence="8 9" key="1">
    <citation type="submission" date="2018-09" db="EMBL/GenBank/DDBJ databases">
        <authorList>
            <person name="Wang Z."/>
        </authorList>
    </citation>
    <scope>NUCLEOTIDE SEQUENCE [LARGE SCALE GENOMIC DNA]</scope>
    <source>
        <strain evidence="8 9">ALS 81</strain>
    </source>
</reference>
<dbReference type="InterPro" id="IPR017039">
    <property type="entry name" value="Virul_fac_BrkB"/>
</dbReference>
<dbReference type="Pfam" id="PF03631">
    <property type="entry name" value="Virul_fac_BrkB"/>
    <property type="match status" value="1"/>
</dbReference>
<evidence type="ECO:0000256" key="7">
    <source>
        <dbReference type="HAMAP-Rule" id="MF_00672"/>
    </source>
</evidence>
<feature type="transmembrane region" description="Helical" evidence="7">
    <location>
        <begin position="104"/>
        <end position="128"/>
    </location>
</feature>
<dbReference type="OrthoDB" id="9808671at2"/>
<dbReference type="Proteomes" id="UP000286482">
    <property type="component" value="Unassembled WGS sequence"/>
</dbReference>
<evidence type="ECO:0000256" key="1">
    <source>
        <dbReference type="ARBA" id="ARBA00004651"/>
    </source>
</evidence>
<name>A0A420E6C7_9ALTE</name>
<evidence type="ECO:0000256" key="6">
    <source>
        <dbReference type="ARBA" id="ARBA00023136"/>
    </source>
</evidence>
<keyword evidence="2 7" id="KW-1003">Cell membrane</keyword>
<organism evidence="8 9">
    <name type="scientific">Alginatibacterium sediminis</name>
    <dbReference type="NCBI Taxonomy" id="2164068"/>
    <lineage>
        <taxon>Bacteria</taxon>
        <taxon>Pseudomonadati</taxon>
        <taxon>Pseudomonadota</taxon>
        <taxon>Gammaproteobacteria</taxon>
        <taxon>Alteromonadales</taxon>
        <taxon>Alteromonadaceae</taxon>
        <taxon>Alginatibacterium</taxon>
    </lineage>
</organism>
<feature type="transmembrane region" description="Helical" evidence="7">
    <location>
        <begin position="182"/>
        <end position="202"/>
    </location>
</feature>
<dbReference type="InterPro" id="IPR023679">
    <property type="entry name" value="UPF0761_bac"/>
</dbReference>
<evidence type="ECO:0000256" key="4">
    <source>
        <dbReference type="ARBA" id="ARBA00022692"/>
    </source>
</evidence>